<sequence>MYIFSSTAHEIHFFKIQNLLVFQDCIILAIHAMQMLYSKDYRGCSFRMIGLPSIVQWLGEIDTSSEIFGHGFVNELKDVILKLNDPSTVIYDVSKIMAMLATRKWNIAIGVEHDLHELLHVFATTWEEELCATKKILLSSSLLQLTKGDPLYENNMRKTLSSEDASLSSLSRRELVFNRCADVVRMEAKIRAPCFGLIATQFRCCQPNCGFKKVRYDSFSVLSLTIPKIFLGMPVTIEALLRKYFCMEVIKGATCDKCQSVSGKRDSGLFKRQGFSKLPQSLIIRIERVGILPSGKEFKLIDHVEFGETLDVRDMCFYRNKEVDYNLTQSRRPESTSRILGGATGNGCSVSKKVLSSGGLAPPFGIIDGGSFIAERRESARYKYQLRAVSEHRGVPESGHFVTYRRGIKNPHVWYLTNDANVCGI</sequence>
<dbReference type="InterPro" id="IPR050164">
    <property type="entry name" value="Peptidase_C19"/>
</dbReference>
<keyword evidence="7" id="KW-0788">Thiol protease</keyword>
<evidence type="ECO:0000256" key="1">
    <source>
        <dbReference type="ARBA" id="ARBA00000707"/>
    </source>
</evidence>
<evidence type="ECO:0000256" key="3">
    <source>
        <dbReference type="ARBA" id="ARBA00012759"/>
    </source>
</evidence>
<dbReference type="GO" id="GO:0006508">
    <property type="term" value="P:proteolysis"/>
    <property type="evidence" value="ECO:0007669"/>
    <property type="project" value="UniProtKB-KW"/>
</dbReference>
<dbReference type="GO" id="GO:0005634">
    <property type="term" value="C:nucleus"/>
    <property type="evidence" value="ECO:0007669"/>
    <property type="project" value="TreeGrafter"/>
</dbReference>
<dbReference type="PROSITE" id="PS50235">
    <property type="entry name" value="USP_3"/>
    <property type="match status" value="1"/>
</dbReference>
<evidence type="ECO:0000313" key="9">
    <source>
        <dbReference type="EMBL" id="KJH52896.1"/>
    </source>
</evidence>
<gene>
    <name evidence="9" type="ORF">DICVIV_00942</name>
</gene>
<proteinExistence type="inferred from homology"/>
<dbReference type="PANTHER" id="PTHR24006">
    <property type="entry name" value="UBIQUITIN CARBOXYL-TERMINAL HYDROLASE"/>
    <property type="match status" value="1"/>
</dbReference>
<dbReference type="Proteomes" id="UP000053766">
    <property type="component" value="Unassembled WGS sequence"/>
</dbReference>
<name>A0A0D8YE50_DICVI</name>
<evidence type="ECO:0000256" key="6">
    <source>
        <dbReference type="ARBA" id="ARBA00022801"/>
    </source>
</evidence>
<evidence type="ECO:0000259" key="8">
    <source>
        <dbReference type="PROSITE" id="PS50235"/>
    </source>
</evidence>
<evidence type="ECO:0000256" key="4">
    <source>
        <dbReference type="ARBA" id="ARBA00022670"/>
    </source>
</evidence>
<dbReference type="GO" id="GO:0004843">
    <property type="term" value="F:cysteine-type deubiquitinase activity"/>
    <property type="evidence" value="ECO:0007669"/>
    <property type="project" value="UniProtKB-EC"/>
</dbReference>
<dbReference type="GO" id="GO:0016579">
    <property type="term" value="P:protein deubiquitination"/>
    <property type="evidence" value="ECO:0007669"/>
    <property type="project" value="InterPro"/>
</dbReference>
<evidence type="ECO:0000313" key="10">
    <source>
        <dbReference type="Proteomes" id="UP000053766"/>
    </source>
</evidence>
<evidence type="ECO:0000256" key="2">
    <source>
        <dbReference type="ARBA" id="ARBA00009085"/>
    </source>
</evidence>
<accession>A0A0D8YE50</accession>
<comment type="similarity">
    <text evidence="2">Belongs to the peptidase C19 family.</text>
</comment>
<dbReference type="GO" id="GO:0005829">
    <property type="term" value="C:cytosol"/>
    <property type="evidence" value="ECO:0007669"/>
    <property type="project" value="TreeGrafter"/>
</dbReference>
<dbReference type="PANTHER" id="PTHR24006:SF888">
    <property type="entry name" value="UBIQUITIN CARBOXYL-TERMINAL HYDROLASE 30"/>
    <property type="match status" value="1"/>
</dbReference>
<dbReference type="InterPro" id="IPR028889">
    <property type="entry name" value="USP"/>
</dbReference>
<dbReference type="InterPro" id="IPR038765">
    <property type="entry name" value="Papain-like_cys_pep_sf"/>
</dbReference>
<reference evidence="9 10" key="1">
    <citation type="submission" date="2013-11" db="EMBL/GenBank/DDBJ databases">
        <title>Draft genome of the bovine lungworm Dictyocaulus viviparus.</title>
        <authorList>
            <person name="Mitreva M."/>
        </authorList>
    </citation>
    <scope>NUCLEOTIDE SEQUENCE [LARGE SCALE GENOMIC DNA]</scope>
    <source>
        <strain evidence="9 10">HannoverDv2000</strain>
    </source>
</reference>
<dbReference type="OrthoDB" id="2248014at2759"/>
<keyword evidence="4" id="KW-0645">Protease</keyword>
<dbReference type="EMBL" id="KN716158">
    <property type="protein sequence ID" value="KJH52896.1"/>
    <property type="molecule type" value="Genomic_DNA"/>
</dbReference>
<dbReference type="Gene3D" id="3.90.70.10">
    <property type="entry name" value="Cysteine proteinases"/>
    <property type="match status" value="1"/>
</dbReference>
<comment type="catalytic activity">
    <reaction evidence="1">
        <text>Thiol-dependent hydrolysis of ester, thioester, amide, peptide and isopeptide bonds formed by the C-terminal Gly of ubiquitin (a 76-residue protein attached to proteins as an intracellular targeting signal).</text>
        <dbReference type="EC" id="3.4.19.12"/>
    </reaction>
</comment>
<dbReference type="PROSITE" id="PS00973">
    <property type="entry name" value="USP_2"/>
    <property type="match status" value="1"/>
</dbReference>
<dbReference type="STRING" id="29172.A0A0D8YE50"/>
<evidence type="ECO:0000256" key="5">
    <source>
        <dbReference type="ARBA" id="ARBA00022786"/>
    </source>
</evidence>
<protein>
    <recommendedName>
        <fullName evidence="3">ubiquitinyl hydrolase 1</fullName>
        <ecNumber evidence="3">3.4.19.12</ecNumber>
    </recommendedName>
</protein>
<dbReference type="AlphaFoldDB" id="A0A0D8YE50"/>
<dbReference type="InterPro" id="IPR001394">
    <property type="entry name" value="Peptidase_C19_UCH"/>
</dbReference>
<dbReference type="SUPFAM" id="SSF54001">
    <property type="entry name" value="Cysteine proteinases"/>
    <property type="match status" value="1"/>
</dbReference>
<dbReference type="InterPro" id="IPR018200">
    <property type="entry name" value="USP_CS"/>
</dbReference>
<keyword evidence="10" id="KW-1185">Reference proteome</keyword>
<reference evidence="10" key="2">
    <citation type="journal article" date="2016" name="Sci. Rep.">
        <title>Dictyocaulus viviparus genome, variome and transcriptome elucidate lungworm biology and support future intervention.</title>
        <authorList>
            <person name="McNulty S.N."/>
            <person name="Strube C."/>
            <person name="Rosa B.A."/>
            <person name="Martin J.C."/>
            <person name="Tyagi R."/>
            <person name="Choi Y.J."/>
            <person name="Wang Q."/>
            <person name="Hallsworth Pepin K."/>
            <person name="Zhang X."/>
            <person name="Ozersky P."/>
            <person name="Wilson R.K."/>
            <person name="Sternberg P.W."/>
            <person name="Gasser R.B."/>
            <person name="Mitreva M."/>
        </authorList>
    </citation>
    <scope>NUCLEOTIDE SEQUENCE [LARGE SCALE GENOMIC DNA]</scope>
    <source>
        <strain evidence="10">HannoverDv2000</strain>
    </source>
</reference>
<dbReference type="EC" id="3.4.19.12" evidence="3"/>
<dbReference type="Pfam" id="PF00443">
    <property type="entry name" value="UCH"/>
    <property type="match status" value="1"/>
</dbReference>
<keyword evidence="6" id="KW-0378">Hydrolase</keyword>
<feature type="domain" description="USP" evidence="8">
    <location>
        <begin position="39"/>
        <end position="425"/>
    </location>
</feature>
<keyword evidence="5" id="KW-0833">Ubl conjugation pathway</keyword>
<organism evidence="9 10">
    <name type="scientific">Dictyocaulus viviparus</name>
    <name type="common">Bovine lungworm</name>
    <dbReference type="NCBI Taxonomy" id="29172"/>
    <lineage>
        <taxon>Eukaryota</taxon>
        <taxon>Metazoa</taxon>
        <taxon>Ecdysozoa</taxon>
        <taxon>Nematoda</taxon>
        <taxon>Chromadorea</taxon>
        <taxon>Rhabditida</taxon>
        <taxon>Rhabditina</taxon>
        <taxon>Rhabditomorpha</taxon>
        <taxon>Strongyloidea</taxon>
        <taxon>Metastrongylidae</taxon>
        <taxon>Dictyocaulus</taxon>
    </lineage>
</organism>
<evidence type="ECO:0000256" key="7">
    <source>
        <dbReference type="ARBA" id="ARBA00022807"/>
    </source>
</evidence>